<reference evidence="2" key="4">
    <citation type="submission" date="2019-03" db="UniProtKB">
        <authorList>
            <consortium name="EnsemblPlants"/>
        </authorList>
    </citation>
    <scope>IDENTIFICATION</scope>
</reference>
<reference evidence="3" key="1">
    <citation type="journal article" date="2014" name="Science">
        <title>Ancient hybridizations among the ancestral genomes of bread wheat.</title>
        <authorList>
            <consortium name="International Wheat Genome Sequencing Consortium,"/>
            <person name="Marcussen T."/>
            <person name="Sandve S.R."/>
            <person name="Heier L."/>
            <person name="Spannagl M."/>
            <person name="Pfeifer M."/>
            <person name="Jakobsen K.S."/>
            <person name="Wulff B.B."/>
            <person name="Steuernagel B."/>
            <person name="Mayer K.F."/>
            <person name="Olsen O.A."/>
        </authorList>
    </citation>
    <scope>NUCLEOTIDE SEQUENCE [LARGE SCALE GENOMIC DNA]</scope>
    <source>
        <strain evidence="3">cv. AL8/78</strain>
    </source>
</reference>
<reference evidence="2" key="5">
    <citation type="journal article" date="2021" name="G3 (Bethesda)">
        <title>Aegilops tauschii genome assembly Aet v5.0 features greater sequence contiguity and improved annotation.</title>
        <authorList>
            <person name="Wang L."/>
            <person name="Zhu T."/>
            <person name="Rodriguez J.C."/>
            <person name="Deal K.R."/>
            <person name="Dubcovsky J."/>
            <person name="McGuire P.E."/>
            <person name="Lux T."/>
            <person name="Spannagl M."/>
            <person name="Mayer K.F.X."/>
            <person name="Baldrich P."/>
            <person name="Meyers B.C."/>
            <person name="Huo N."/>
            <person name="Gu Y.Q."/>
            <person name="Zhou H."/>
            <person name="Devos K.M."/>
            <person name="Bennetzen J.L."/>
            <person name="Unver T."/>
            <person name="Budak H."/>
            <person name="Gulick P.J."/>
            <person name="Galiba G."/>
            <person name="Kalapos B."/>
            <person name="Nelson D.R."/>
            <person name="Li P."/>
            <person name="You F.M."/>
            <person name="Luo M.C."/>
            <person name="Dvorak J."/>
        </authorList>
    </citation>
    <scope>NUCLEOTIDE SEQUENCE [LARGE SCALE GENOMIC DNA]</scope>
    <source>
        <strain evidence="2">cv. AL8/78</strain>
    </source>
</reference>
<feature type="transmembrane region" description="Helical" evidence="1">
    <location>
        <begin position="71"/>
        <end position="90"/>
    </location>
</feature>
<dbReference type="Proteomes" id="UP000015105">
    <property type="component" value="Chromosome 1D"/>
</dbReference>
<organism evidence="2 3">
    <name type="scientific">Aegilops tauschii subsp. strangulata</name>
    <name type="common">Goatgrass</name>
    <dbReference type="NCBI Taxonomy" id="200361"/>
    <lineage>
        <taxon>Eukaryota</taxon>
        <taxon>Viridiplantae</taxon>
        <taxon>Streptophyta</taxon>
        <taxon>Embryophyta</taxon>
        <taxon>Tracheophyta</taxon>
        <taxon>Spermatophyta</taxon>
        <taxon>Magnoliopsida</taxon>
        <taxon>Liliopsida</taxon>
        <taxon>Poales</taxon>
        <taxon>Poaceae</taxon>
        <taxon>BOP clade</taxon>
        <taxon>Pooideae</taxon>
        <taxon>Triticodae</taxon>
        <taxon>Triticeae</taxon>
        <taxon>Triticinae</taxon>
        <taxon>Aegilops</taxon>
    </lineage>
</organism>
<reference evidence="3" key="2">
    <citation type="journal article" date="2017" name="Nat. Plants">
        <title>The Aegilops tauschii genome reveals multiple impacts of transposons.</title>
        <authorList>
            <person name="Zhao G."/>
            <person name="Zou C."/>
            <person name="Li K."/>
            <person name="Wang K."/>
            <person name="Li T."/>
            <person name="Gao L."/>
            <person name="Zhang X."/>
            <person name="Wang H."/>
            <person name="Yang Z."/>
            <person name="Liu X."/>
            <person name="Jiang W."/>
            <person name="Mao L."/>
            <person name="Kong X."/>
            <person name="Jiao Y."/>
            <person name="Jia J."/>
        </authorList>
    </citation>
    <scope>NUCLEOTIDE SEQUENCE [LARGE SCALE GENOMIC DNA]</scope>
    <source>
        <strain evidence="3">cv. AL8/78</strain>
    </source>
</reference>
<evidence type="ECO:0000256" key="1">
    <source>
        <dbReference type="SAM" id="Phobius"/>
    </source>
</evidence>
<reference evidence="2" key="3">
    <citation type="journal article" date="2017" name="Nature">
        <title>Genome sequence of the progenitor of the wheat D genome Aegilops tauschii.</title>
        <authorList>
            <person name="Luo M.C."/>
            <person name="Gu Y.Q."/>
            <person name="Puiu D."/>
            <person name="Wang H."/>
            <person name="Twardziok S.O."/>
            <person name="Deal K.R."/>
            <person name="Huo N."/>
            <person name="Zhu T."/>
            <person name="Wang L."/>
            <person name="Wang Y."/>
            <person name="McGuire P.E."/>
            <person name="Liu S."/>
            <person name="Long H."/>
            <person name="Ramasamy R.K."/>
            <person name="Rodriguez J.C."/>
            <person name="Van S.L."/>
            <person name="Yuan L."/>
            <person name="Wang Z."/>
            <person name="Xia Z."/>
            <person name="Xiao L."/>
            <person name="Anderson O.D."/>
            <person name="Ouyang S."/>
            <person name="Liang Y."/>
            <person name="Zimin A.V."/>
            <person name="Pertea G."/>
            <person name="Qi P."/>
            <person name="Bennetzen J.L."/>
            <person name="Dai X."/>
            <person name="Dawson M.W."/>
            <person name="Muller H.G."/>
            <person name="Kugler K."/>
            <person name="Rivarola-Duarte L."/>
            <person name="Spannagl M."/>
            <person name="Mayer K.F.X."/>
            <person name="Lu F.H."/>
            <person name="Bevan M.W."/>
            <person name="Leroy P."/>
            <person name="Li P."/>
            <person name="You F.M."/>
            <person name="Sun Q."/>
            <person name="Liu Z."/>
            <person name="Lyons E."/>
            <person name="Wicker T."/>
            <person name="Salzberg S.L."/>
            <person name="Devos K.M."/>
            <person name="Dvorak J."/>
        </authorList>
    </citation>
    <scope>NUCLEOTIDE SEQUENCE [LARGE SCALE GENOMIC DNA]</scope>
    <source>
        <strain evidence="2">cv. AL8/78</strain>
    </source>
</reference>
<keyword evidence="1" id="KW-1133">Transmembrane helix</keyword>
<proteinExistence type="predicted"/>
<protein>
    <submittedName>
        <fullName evidence="2">Uncharacterized protein</fullName>
    </submittedName>
</protein>
<dbReference type="Gramene" id="AET1Gv20259100.17">
    <property type="protein sequence ID" value="AET1Gv20259100.17"/>
    <property type="gene ID" value="AET1Gv20259100"/>
</dbReference>
<evidence type="ECO:0000313" key="2">
    <source>
        <dbReference type="EnsemblPlants" id="AET1Gv20259100.17"/>
    </source>
</evidence>
<dbReference type="EnsemblPlants" id="AET1Gv20259100.17">
    <property type="protein sequence ID" value="AET1Gv20259100.17"/>
    <property type="gene ID" value="AET1Gv20259100"/>
</dbReference>
<keyword evidence="3" id="KW-1185">Reference proteome</keyword>
<accession>A0A452Y1Z6</accession>
<evidence type="ECO:0000313" key="3">
    <source>
        <dbReference type="Proteomes" id="UP000015105"/>
    </source>
</evidence>
<name>A0A452Y1Z6_AEGTS</name>
<keyword evidence="1" id="KW-0812">Transmembrane</keyword>
<keyword evidence="1" id="KW-0472">Membrane</keyword>
<dbReference type="AlphaFoldDB" id="A0A452Y1Z6"/>
<sequence>MLFSIHRVSELNLSIMSDSDNIDARSSWSGPDKDETEAFSDAMNFRYCLLQCGQHFFRQCGRFGHTCKQGLFVYWMLPLQLVLYSLFLFLPNN</sequence>